<name>A0ABN2G3Y7_9ACTN</name>
<dbReference type="PANTHER" id="PTHR43377">
    <property type="entry name" value="BILIVERDIN REDUCTASE A"/>
    <property type="match status" value="1"/>
</dbReference>
<keyword evidence="4" id="KW-1185">Reference proteome</keyword>
<gene>
    <name evidence="3" type="ORF">GCM10009765_12520</name>
</gene>
<evidence type="ECO:0000313" key="4">
    <source>
        <dbReference type="Proteomes" id="UP001500618"/>
    </source>
</evidence>
<dbReference type="Proteomes" id="UP001500618">
    <property type="component" value="Unassembled WGS sequence"/>
</dbReference>
<dbReference type="Pfam" id="PF01408">
    <property type="entry name" value="GFO_IDH_MocA"/>
    <property type="match status" value="1"/>
</dbReference>
<dbReference type="InterPro" id="IPR051450">
    <property type="entry name" value="Gfo/Idh/MocA_Oxidoreductases"/>
</dbReference>
<dbReference type="Gene3D" id="3.30.360.10">
    <property type="entry name" value="Dihydrodipicolinate Reductase, domain 2"/>
    <property type="match status" value="1"/>
</dbReference>
<evidence type="ECO:0000313" key="3">
    <source>
        <dbReference type="EMBL" id="GAA1664446.1"/>
    </source>
</evidence>
<feature type="domain" description="Gfo/Idh/MocA-like oxidoreductase N-terminal" evidence="1">
    <location>
        <begin position="41"/>
        <end position="120"/>
    </location>
</feature>
<dbReference type="Gene3D" id="3.40.50.720">
    <property type="entry name" value="NAD(P)-binding Rossmann-like Domain"/>
    <property type="match status" value="1"/>
</dbReference>
<dbReference type="InterPro" id="IPR036291">
    <property type="entry name" value="NAD(P)-bd_dom_sf"/>
</dbReference>
<dbReference type="InterPro" id="IPR000683">
    <property type="entry name" value="Gfo/Idh/MocA-like_OxRdtase_N"/>
</dbReference>
<dbReference type="Pfam" id="PF22725">
    <property type="entry name" value="GFO_IDH_MocA_C3"/>
    <property type="match status" value="1"/>
</dbReference>
<protein>
    <submittedName>
        <fullName evidence="3">Gfo/Idh/MocA family oxidoreductase</fullName>
    </submittedName>
</protein>
<dbReference type="InterPro" id="IPR055170">
    <property type="entry name" value="GFO_IDH_MocA-like_dom"/>
</dbReference>
<dbReference type="RefSeq" id="WP_344307965.1">
    <property type="nucleotide sequence ID" value="NZ_BAAANY010000004.1"/>
</dbReference>
<dbReference type="EMBL" id="BAAANY010000004">
    <property type="protein sequence ID" value="GAA1664446.1"/>
    <property type="molecule type" value="Genomic_DNA"/>
</dbReference>
<comment type="caution">
    <text evidence="3">The sequence shown here is derived from an EMBL/GenBank/DDBJ whole genome shotgun (WGS) entry which is preliminary data.</text>
</comment>
<dbReference type="SUPFAM" id="SSF55347">
    <property type="entry name" value="Glyceraldehyde-3-phosphate dehydrogenase-like, C-terminal domain"/>
    <property type="match status" value="1"/>
</dbReference>
<accession>A0ABN2G3Y7</accession>
<organism evidence="3 4">
    <name type="scientific">Fodinicola feengrottensis</name>
    <dbReference type="NCBI Taxonomy" id="435914"/>
    <lineage>
        <taxon>Bacteria</taxon>
        <taxon>Bacillati</taxon>
        <taxon>Actinomycetota</taxon>
        <taxon>Actinomycetes</taxon>
        <taxon>Mycobacteriales</taxon>
        <taxon>Fodinicola</taxon>
    </lineage>
</organism>
<proteinExistence type="predicted"/>
<feature type="domain" description="GFO/IDH/MocA-like oxidoreductase" evidence="2">
    <location>
        <begin position="129"/>
        <end position="254"/>
    </location>
</feature>
<sequence length="328" mass="34107">MKIALASLAHVHAGSYAAQLAAHPEVELLVADPDGVGSTEAGRGREAVDATFFDSYQEMFAAGPDGVVVCTENLHHRTIVEAAAATGAYVLCEKPLATTVPDAESMIAACAAAGVGLMTAYPVRFSPAVRAAQQAVASGQLGKLVGLTGVNNGKLPSGRAWFADPDLAGGGALMDHTVHLADIFSLLVSAPPVEVYALSNHILHPEAAVETGGVVVIRYADGTVASIDCSWSRPDGFPTWGGLSFGLVGEKGTVQVDAFGQAVTGFRAGGESRWLGYGPDLDRLLLTEFLSSVRERRRPVPDGEQGLATLRIVTAAYESTRTGQPVKI</sequence>
<dbReference type="SUPFAM" id="SSF51735">
    <property type="entry name" value="NAD(P)-binding Rossmann-fold domains"/>
    <property type="match status" value="1"/>
</dbReference>
<evidence type="ECO:0000259" key="2">
    <source>
        <dbReference type="Pfam" id="PF22725"/>
    </source>
</evidence>
<dbReference type="PANTHER" id="PTHR43377:SF1">
    <property type="entry name" value="BILIVERDIN REDUCTASE A"/>
    <property type="match status" value="1"/>
</dbReference>
<evidence type="ECO:0000259" key="1">
    <source>
        <dbReference type="Pfam" id="PF01408"/>
    </source>
</evidence>
<reference evidence="3 4" key="1">
    <citation type="journal article" date="2019" name="Int. J. Syst. Evol. Microbiol.">
        <title>The Global Catalogue of Microorganisms (GCM) 10K type strain sequencing project: providing services to taxonomists for standard genome sequencing and annotation.</title>
        <authorList>
            <consortium name="The Broad Institute Genomics Platform"/>
            <consortium name="The Broad Institute Genome Sequencing Center for Infectious Disease"/>
            <person name="Wu L."/>
            <person name="Ma J."/>
        </authorList>
    </citation>
    <scope>NUCLEOTIDE SEQUENCE [LARGE SCALE GENOMIC DNA]</scope>
    <source>
        <strain evidence="3 4">JCM 14718</strain>
    </source>
</reference>